<comment type="cofactor">
    <cofactor evidence="1">
        <name>FAD</name>
        <dbReference type="ChEBI" id="CHEBI:57692"/>
    </cofactor>
</comment>
<dbReference type="STRING" id="7260.B4MJU9"/>
<dbReference type="GO" id="GO:0071949">
    <property type="term" value="F:FAD binding"/>
    <property type="evidence" value="ECO:0007669"/>
    <property type="project" value="InterPro"/>
</dbReference>
<keyword evidence="8 17" id="KW-0560">Oxidoreductase</keyword>
<keyword evidence="18" id="KW-1185">Reference proteome</keyword>
<keyword evidence="9" id="KW-0443">Lipid metabolism</keyword>
<dbReference type="InterPro" id="IPR002655">
    <property type="entry name" value="Acyl-CoA_oxidase_C"/>
</dbReference>
<comment type="pathway">
    <text evidence="3">Lipid metabolism; peroxisomal fatty acid beta-oxidation.</text>
</comment>
<dbReference type="InParanoid" id="B4MJU9"/>
<dbReference type="Gene3D" id="1.20.140.10">
    <property type="entry name" value="Butyryl-CoA Dehydrogenase, subunit A, domain 3"/>
    <property type="match status" value="2"/>
</dbReference>
<feature type="binding site" evidence="13">
    <location>
        <position position="156"/>
    </location>
    <ligand>
        <name>FAD</name>
        <dbReference type="ChEBI" id="CHEBI:57692"/>
    </ligand>
</feature>
<name>B4MJU9_DROWI</name>
<comment type="similarity">
    <text evidence="4 11">Belongs to the acyl-CoA oxidase family.</text>
</comment>
<dbReference type="GO" id="GO:0003997">
    <property type="term" value="F:acyl-CoA oxidase activity"/>
    <property type="evidence" value="ECO:0007669"/>
    <property type="project" value="InterPro"/>
</dbReference>
<keyword evidence="10" id="KW-0576">Peroxisome</keyword>
<evidence type="ECO:0000256" key="3">
    <source>
        <dbReference type="ARBA" id="ARBA00004846"/>
    </source>
</evidence>
<dbReference type="InterPro" id="IPR036250">
    <property type="entry name" value="AcylCo_DH-like_C"/>
</dbReference>
<dbReference type="GO" id="GO:0033540">
    <property type="term" value="P:fatty acid beta-oxidation using acyl-CoA oxidase"/>
    <property type="evidence" value="ECO:0007669"/>
    <property type="project" value="TreeGrafter"/>
</dbReference>
<dbReference type="Gene3D" id="2.40.110.10">
    <property type="entry name" value="Butyryl-CoA Dehydrogenase, subunit A, domain 2"/>
    <property type="match status" value="1"/>
</dbReference>
<dbReference type="FunCoup" id="B4MJU9">
    <property type="interactions" value="1102"/>
</dbReference>
<dbReference type="SMR" id="B4MJU9"/>
<dbReference type="EMBL" id="CH963846">
    <property type="protein sequence ID" value="EDW72388.1"/>
    <property type="molecule type" value="Genomic_DNA"/>
</dbReference>
<comment type="subcellular location">
    <subcellularLocation>
        <location evidence="2">Peroxisome</location>
    </subcellularLocation>
</comment>
<reference evidence="17 18" key="1">
    <citation type="journal article" date="2007" name="Nature">
        <title>Evolution of genes and genomes on the Drosophila phylogeny.</title>
        <authorList>
            <consortium name="Drosophila 12 Genomes Consortium"/>
            <person name="Clark A.G."/>
            <person name="Eisen M.B."/>
            <person name="Smith D.R."/>
            <person name="Bergman C.M."/>
            <person name="Oliver B."/>
            <person name="Markow T.A."/>
            <person name="Kaufman T.C."/>
            <person name="Kellis M."/>
            <person name="Gelbart W."/>
            <person name="Iyer V.N."/>
            <person name="Pollard D.A."/>
            <person name="Sackton T.B."/>
            <person name="Larracuente A.M."/>
            <person name="Singh N.D."/>
            <person name="Abad J.P."/>
            <person name="Abt D.N."/>
            <person name="Adryan B."/>
            <person name="Aguade M."/>
            <person name="Akashi H."/>
            <person name="Anderson W.W."/>
            <person name="Aquadro C.F."/>
            <person name="Ardell D.H."/>
            <person name="Arguello R."/>
            <person name="Artieri C.G."/>
            <person name="Barbash D.A."/>
            <person name="Barker D."/>
            <person name="Barsanti P."/>
            <person name="Batterham P."/>
            <person name="Batzoglou S."/>
            <person name="Begun D."/>
            <person name="Bhutkar A."/>
            <person name="Blanco E."/>
            <person name="Bosak S.A."/>
            <person name="Bradley R.K."/>
            <person name="Brand A.D."/>
            <person name="Brent M.R."/>
            <person name="Brooks A.N."/>
            <person name="Brown R.H."/>
            <person name="Butlin R.K."/>
            <person name="Caggese C."/>
            <person name="Calvi B.R."/>
            <person name="Bernardo de Carvalho A."/>
            <person name="Caspi A."/>
            <person name="Castrezana S."/>
            <person name="Celniker S.E."/>
            <person name="Chang J.L."/>
            <person name="Chapple C."/>
            <person name="Chatterji S."/>
            <person name="Chinwalla A."/>
            <person name="Civetta A."/>
            <person name="Clifton S.W."/>
            <person name="Comeron J.M."/>
            <person name="Costello J.C."/>
            <person name="Coyne J.A."/>
            <person name="Daub J."/>
            <person name="David R.G."/>
            <person name="Delcher A.L."/>
            <person name="Delehaunty K."/>
            <person name="Do C.B."/>
            <person name="Ebling H."/>
            <person name="Edwards K."/>
            <person name="Eickbush T."/>
            <person name="Evans J.D."/>
            <person name="Filipski A."/>
            <person name="Findeiss S."/>
            <person name="Freyhult E."/>
            <person name="Fulton L."/>
            <person name="Fulton R."/>
            <person name="Garcia A.C."/>
            <person name="Gardiner A."/>
            <person name="Garfield D.A."/>
            <person name="Garvin B.E."/>
            <person name="Gibson G."/>
            <person name="Gilbert D."/>
            <person name="Gnerre S."/>
            <person name="Godfrey J."/>
            <person name="Good R."/>
            <person name="Gotea V."/>
            <person name="Gravely B."/>
            <person name="Greenberg A.J."/>
            <person name="Griffiths-Jones S."/>
            <person name="Gross S."/>
            <person name="Guigo R."/>
            <person name="Gustafson E.A."/>
            <person name="Haerty W."/>
            <person name="Hahn M.W."/>
            <person name="Halligan D.L."/>
            <person name="Halpern A.L."/>
            <person name="Halter G.M."/>
            <person name="Han M.V."/>
            <person name="Heger A."/>
            <person name="Hillier L."/>
            <person name="Hinrichs A.S."/>
            <person name="Holmes I."/>
            <person name="Hoskins R.A."/>
            <person name="Hubisz M.J."/>
            <person name="Hultmark D."/>
            <person name="Huntley M.A."/>
            <person name="Jaffe D.B."/>
            <person name="Jagadeeshan S."/>
            <person name="Jeck W.R."/>
            <person name="Johnson J."/>
            <person name="Jones C.D."/>
            <person name="Jordan W.C."/>
            <person name="Karpen G.H."/>
            <person name="Kataoka E."/>
            <person name="Keightley P.D."/>
            <person name="Kheradpour P."/>
            <person name="Kirkness E.F."/>
            <person name="Koerich L.B."/>
            <person name="Kristiansen K."/>
            <person name="Kudrna D."/>
            <person name="Kulathinal R.J."/>
            <person name="Kumar S."/>
            <person name="Kwok R."/>
            <person name="Lander E."/>
            <person name="Langley C.H."/>
            <person name="Lapoint R."/>
            <person name="Lazzaro B.P."/>
            <person name="Lee S.J."/>
            <person name="Levesque L."/>
            <person name="Li R."/>
            <person name="Lin C.F."/>
            <person name="Lin M.F."/>
            <person name="Lindblad-Toh K."/>
            <person name="Llopart A."/>
            <person name="Long M."/>
            <person name="Low L."/>
            <person name="Lozovsky E."/>
            <person name="Lu J."/>
            <person name="Luo M."/>
            <person name="Machado C.A."/>
            <person name="Makalowski W."/>
            <person name="Marzo M."/>
            <person name="Matsuda M."/>
            <person name="Matzkin L."/>
            <person name="McAllister B."/>
            <person name="McBride C.S."/>
            <person name="McKernan B."/>
            <person name="McKernan K."/>
            <person name="Mendez-Lago M."/>
            <person name="Minx P."/>
            <person name="Mollenhauer M.U."/>
            <person name="Montooth K."/>
            <person name="Mount S.M."/>
            <person name="Mu X."/>
            <person name="Myers E."/>
            <person name="Negre B."/>
            <person name="Newfeld S."/>
            <person name="Nielsen R."/>
            <person name="Noor M.A."/>
            <person name="O'Grady P."/>
            <person name="Pachter L."/>
            <person name="Papaceit M."/>
            <person name="Parisi M.J."/>
            <person name="Parisi M."/>
            <person name="Parts L."/>
            <person name="Pedersen J.S."/>
            <person name="Pesole G."/>
            <person name="Phillippy A.M."/>
            <person name="Ponting C.P."/>
            <person name="Pop M."/>
            <person name="Porcelli D."/>
            <person name="Powell J.R."/>
            <person name="Prohaska S."/>
            <person name="Pruitt K."/>
            <person name="Puig M."/>
            <person name="Quesneville H."/>
            <person name="Ram K.R."/>
            <person name="Rand D."/>
            <person name="Rasmussen M.D."/>
            <person name="Reed L.K."/>
            <person name="Reenan R."/>
            <person name="Reily A."/>
            <person name="Remington K.A."/>
            <person name="Rieger T.T."/>
            <person name="Ritchie M.G."/>
            <person name="Robin C."/>
            <person name="Rogers Y.H."/>
            <person name="Rohde C."/>
            <person name="Rozas J."/>
            <person name="Rubenfield M.J."/>
            <person name="Ruiz A."/>
            <person name="Russo S."/>
            <person name="Salzberg S.L."/>
            <person name="Sanchez-Gracia A."/>
            <person name="Saranga D.J."/>
            <person name="Sato H."/>
            <person name="Schaeffer S.W."/>
            <person name="Schatz M.C."/>
            <person name="Schlenke T."/>
            <person name="Schwartz R."/>
            <person name="Segarra C."/>
            <person name="Singh R.S."/>
            <person name="Sirot L."/>
            <person name="Sirota M."/>
            <person name="Sisneros N.B."/>
            <person name="Smith C.D."/>
            <person name="Smith T.F."/>
            <person name="Spieth J."/>
            <person name="Stage D.E."/>
            <person name="Stark A."/>
            <person name="Stephan W."/>
            <person name="Strausberg R.L."/>
            <person name="Strempel S."/>
            <person name="Sturgill D."/>
            <person name="Sutton G."/>
            <person name="Sutton G.G."/>
            <person name="Tao W."/>
            <person name="Teichmann S."/>
            <person name="Tobari Y.N."/>
            <person name="Tomimura Y."/>
            <person name="Tsolas J.M."/>
            <person name="Valente V.L."/>
            <person name="Venter E."/>
            <person name="Venter J.C."/>
            <person name="Vicario S."/>
            <person name="Vieira F.G."/>
            <person name="Vilella A.J."/>
            <person name="Villasante A."/>
            <person name="Walenz B."/>
            <person name="Wang J."/>
            <person name="Wasserman M."/>
            <person name="Watts T."/>
            <person name="Wilson D."/>
            <person name="Wilson R.K."/>
            <person name="Wing R.A."/>
            <person name="Wolfner M.F."/>
            <person name="Wong A."/>
            <person name="Wong G.K."/>
            <person name="Wu C.I."/>
            <person name="Wu G."/>
            <person name="Yamamoto D."/>
            <person name="Yang H.P."/>
            <person name="Yang S.P."/>
            <person name="Yorke J.A."/>
            <person name="Yoshida K."/>
            <person name="Zdobnov E."/>
            <person name="Zhang P."/>
            <person name="Zhang Y."/>
            <person name="Zimin A.V."/>
            <person name="Baldwin J."/>
            <person name="Abdouelleil A."/>
            <person name="Abdulkadir J."/>
            <person name="Abebe A."/>
            <person name="Abera B."/>
            <person name="Abreu J."/>
            <person name="Acer S.C."/>
            <person name="Aftuck L."/>
            <person name="Alexander A."/>
            <person name="An P."/>
            <person name="Anderson E."/>
            <person name="Anderson S."/>
            <person name="Arachi H."/>
            <person name="Azer M."/>
            <person name="Bachantsang P."/>
            <person name="Barry A."/>
            <person name="Bayul T."/>
            <person name="Berlin A."/>
            <person name="Bessette D."/>
            <person name="Bloom T."/>
            <person name="Blye J."/>
            <person name="Boguslavskiy L."/>
            <person name="Bonnet C."/>
            <person name="Boukhgalter B."/>
            <person name="Bourzgui I."/>
            <person name="Brown A."/>
            <person name="Cahill P."/>
            <person name="Channer S."/>
            <person name="Cheshatsang Y."/>
            <person name="Chuda L."/>
            <person name="Citroen M."/>
            <person name="Collymore A."/>
            <person name="Cooke P."/>
            <person name="Costello M."/>
            <person name="D'Aco K."/>
            <person name="Daza R."/>
            <person name="De Haan G."/>
            <person name="DeGray S."/>
            <person name="DeMaso C."/>
            <person name="Dhargay N."/>
            <person name="Dooley K."/>
            <person name="Dooley E."/>
            <person name="Doricent M."/>
            <person name="Dorje P."/>
            <person name="Dorjee K."/>
            <person name="Dupes A."/>
            <person name="Elong R."/>
            <person name="Falk J."/>
            <person name="Farina A."/>
            <person name="Faro S."/>
            <person name="Ferguson D."/>
            <person name="Fisher S."/>
            <person name="Foley C.D."/>
            <person name="Franke A."/>
            <person name="Friedrich D."/>
            <person name="Gadbois L."/>
            <person name="Gearin G."/>
            <person name="Gearin C.R."/>
            <person name="Giannoukos G."/>
            <person name="Goode T."/>
            <person name="Graham J."/>
            <person name="Grandbois E."/>
            <person name="Grewal S."/>
            <person name="Gyaltsen K."/>
            <person name="Hafez N."/>
            <person name="Hagos B."/>
            <person name="Hall J."/>
            <person name="Henson C."/>
            <person name="Hollinger A."/>
            <person name="Honan T."/>
            <person name="Huard M.D."/>
            <person name="Hughes L."/>
            <person name="Hurhula B."/>
            <person name="Husby M.E."/>
            <person name="Kamat A."/>
            <person name="Kanga B."/>
            <person name="Kashin S."/>
            <person name="Khazanovich D."/>
            <person name="Kisner P."/>
            <person name="Lance K."/>
            <person name="Lara M."/>
            <person name="Lee W."/>
            <person name="Lennon N."/>
            <person name="Letendre F."/>
            <person name="LeVine R."/>
            <person name="Lipovsky A."/>
            <person name="Liu X."/>
            <person name="Liu J."/>
            <person name="Liu S."/>
            <person name="Lokyitsang T."/>
            <person name="Lokyitsang Y."/>
            <person name="Lubonja R."/>
            <person name="Lui A."/>
            <person name="MacDonald P."/>
            <person name="Magnisalis V."/>
            <person name="Maru K."/>
            <person name="Matthews C."/>
            <person name="McCusker W."/>
            <person name="McDonough S."/>
            <person name="Mehta T."/>
            <person name="Meldrim J."/>
            <person name="Meneus L."/>
            <person name="Mihai O."/>
            <person name="Mihalev A."/>
            <person name="Mihova T."/>
            <person name="Mittelman R."/>
            <person name="Mlenga V."/>
            <person name="Montmayeur A."/>
            <person name="Mulrain L."/>
            <person name="Navidi A."/>
            <person name="Naylor J."/>
            <person name="Negash T."/>
            <person name="Nguyen T."/>
            <person name="Nguyen N."/>
            <person name="Nicol R."/>
            <person name="Norbu C."/>
            <person name="Norbu N."/>
            <person name="Novod N."/>
            <person name="O'Neill B."/>
            <person name="Osman S."/>
            <person name="Markiewicz E."/>
            <person name="Oyono O.L."/>
            <person name="Patti C."/>
            <person name="Phunkhang P."/>
            <person name="Pierre F."/>
            <person name="Priest M."/>
            <person name="Raghuraman S."/>
            <person name="Rege F."/>
            <person name="Reyes R."/>
            <person name="Rise C."/>
            <person name="Rogov P."/>
            <person name="Ross K."/>
            <person name="Ryan E."/>
            <person name="Settipalli S."/>
            <person name="Shea T."/>
            <person name="Sherpa N."/>
            <person name="Shi L."/>
            <person name="Shih D."/>
            <person name="Sparrow T."/>
            <person name="Spaulding J."/>
            <person name="Stalker J."/>
            <person name="Stange-Thomann N."/>
            <person name="Stavropoulos S."/>
            <person name="Stone C."/>
            <person name="Strader C."/>
            <person name="Tesfaye S."/>
            <person name="Thomson T."/>
            <person name="Thoulutsang Y."/>
            <person name="Thoulutsang D."/>
            <person name="Topham K."/>
            <person name="Topping I."/>
            <person name="Tsamla T."/>
            <person name="Vassiliev H."/>
            <person name="Vo A."/>
            <person name="Wangchuk T."/>
            <person name="Wangdi T."/>
            <person name="Weiand M."/>
            <person name="Wilkinson J."/>
            <person name="Wilson A."/>
            <person name="Yadav S."/>
            <person name="Young G."/>
            <person name="Yu Q."/>
            <person name="Zembek L."/>
            <person name="Zhong D."/>
            <person name="Zimmer A."/>
            <person name="Zwirko Z."/>
            <person name="Jaffe D.B."/>
            <person name="Alvarez P."/>
            <person name="Brockman W."/>
            <person name="Butler J."/>
            <person name="Chin C."/>
            <person name="Gnerre S."/>
            <person name="Grabherr M."/>
            <person name="Kleber M."/>
            <person name="Mauceli E."/>
            <person name="MacCallum I."/>
        </authorList>
    </citation>
    <scope>NUCLEOTIDE SEQUENCE [LARGE SCALE GENOMIC DNA]</scope>
    <source>
        <strain evidence="18">Tucson 14030-0811.24</strain>
    </source>
</reference>
<evidence type="ECO:0000256" key="13">
    <source>
        <dbReference type="PIRSR" id="PIRSR000168-2"/>
    </source>
</evidence>
<evidence type="ECO:0000256" key="11">
    <source>
        <dbReference type="PIRNR" id="PIRNR000168"/>
    </source>
</evidence>
<dbReference type="InterPro" id="IPR046373">
    <property type="entry name" value="Acyl-CoA_Oxase/DH_mid-dom_sf"/>
</dbReference>
<keyword evidence="5 11" id="KW-0285">Flavoprotein</keyword>
<evidence type="ECO:0000256" key="2">
    <source>
        <dbReference type="ARBA" id="ARBA00004275"/>
    </source>
</evidence>
<dbReference type="eggNOG" id="KOG0136">
    <property type="taxonomic scope" value="Eukaryota"/>
</dbReference>
<dbReference type="SUPFAM" id="SSF56645">
    <property type="entry name" value="Acyl-CoA dehydrogenase NM domain-like"/>
    <property type="match status" value="1"/>
</dbReference>
<evidence type="ECO:0000256" key="8">
    <source>
        <dbReference type="ARBA" id="ARBA00023002"/>
    </source>
</evidence>
<evidence type="ECO:0000259" key="14">
    <source>
        <dbReference type="Pfam" id="PF01756"/>
    </source>
</evidence>
<feature type="domain" description="Acyl-CoA oxidase C-alpha1" evidence="16">
    <location>
        <begin position="292"/>
        <end position="453"/>
    </location>
</feature>
<proteinExistence type="inferred from homology"/>
<dbReference type="GO" id="GO:0005777">
    <property type="term" value="C:peroxisome"/>
    <property type="evidence" value="ECO:0007669"/>
    <property type="project" value="UniProtKB-SubCell"/>
</dbReference>
<evidence type="ECO:0000259" key="16">
    <source>
        <dbReference type="Pfam" id="PF22924"/>
    </source>
</evidence>
<dbReference type="HOGENOM" id="CLU_014629_3_1_1"/>
<dbReference type="InterPro" id="IPR029320">
    <property type="entry name" value="Acyl-CoA_ox_N"/>
</dbReference>
<organism evidence="17 18">
    <name type="scientific">Drosophila willistoni</name>
    <name type="common">Fruit fly</name>
    <dbReference type="NCBI Taxonomy" id="7260"/>
    <lineage>
        <taxon>Eukaryota</taxon>
        <taxon>Metazoa</taxon>
        <taxon>Ecdysozoa</taxon>
        <taxon>Arthropoda</taxon>
        <taxon>Hexapoda</taxon>
        <taxon>Insecta</taxon>
        <taxon>Pterygota</taxon>
        <taxon>Neoptera</taxon>
        <taxon>Endopterygota</taxon>
        <taxon>Diptera</taxon>
        <taxon>Brachycera</taxon>
        <taxon>Muscomorpha</taxon>
        <taxon>Ephydroidea</taxon>
        <taxon>Drosophilidae</taxon>
        <taxon>Drosophila</taxon>
        <taxon>Sophophora</taxon>
    </lineage>
</organism>
<evidence type="ECO:0000259" key="15">
    <source>
        <dbReference type="Pfam" id="PF14749"/>
    </source>
</evidence>
<evidence type="ECO:0000256" key="7">
    <source>
        <dbReference type="ARBA" id="ARBA00022832"/>
    </source>
</evidence>
<keyword evidence="7" id="KW-0276">Fatty acid metabolism</keyword>
<dbReference type="FunFam" id="1.20.140.10:FF:000005">
    <property type="entry name" value="Acyl-coenzyme A oxidase"/>
    <property type="match status" value="1"/>
</dbReference>
<dbReference type="GO" id="GO:0055088">
    <property type="term" value="P:lipid homeostasis"/>
    <property type="evidence" value="ECO:0007669"/>
    <property type="project" value="TreeGrafter"/>
</dbReference>
<evidence type="ECO:0000313" key="17">
    <source>
        <dbReference type="EMBL" id="EDW72388.1"/>
    </source>
</evidence>
<protein>
    <recommendedName>
        <fullName evidence="11">Acyl-coenzyme A oxidase</fullName>
    </recommendedName>
</protein>
<feature type="active site" description="Proton acceptor" evidence="12">
    <location>
        <position position="438"/>
    </location>
</feature>
<dbReference type="Gene3D" id="1.10.540.10">
    <property type="entry name" value="Acyl-CoA dehydrogenase/oxidase, N-terminal domain"/>
    <property type="match status" value="1"/>
</dbReference>
<dbReference type="InterPro" id="IPR009100">
    <property type="entry name" value="AcylCoA_DH/oxidase_NM_dom_sf"/>
</dbReference>
<dbReference type="PANTHER" id="PTHR10909:SF250">
    <property type="entry name" value="PEROXISOMAL ACYL-COENZYME A OXIDASE 1"/>
    <property type="match status" value="1"/>
</dbReference>
<evidence type="ECO:0000256" key="6">
    <source>
        <dbReference type="ARBA" id="ARBA00022827"/>
    </source>
</evidence>
<evidence type="ECO:0000256" key="9">
    <source>
        <dbReference type="ARBA" id="ARBA00023098"/>
    </source>
</evidence>
<dbReference type="PIRSF" id="PIRSF000168">
    <property type="entry name" value="Acyl-CoA_oxidase"/>
    <property type="match status" value="1"/>
</dbReference>
<feature type="domain" description="Acyl-CoA oxidase C-terminal" evidence="14">
    <location>
        <begin position="488"/>
        <end position="671"/>
    </location>
</feature>
<dbReference type="InterPro" id="IPR037069">
    <property type="entry name" value="AcylCoA_DH/ox_N_sf"/>
</dbReference>
<dbReference type="PANTHER" id="PTHR10909">
    <property type="entry name" value="ELECTRON TRANSPORT OXIDOREDUCTASE"/>
    <property type="match status" value="1"/>
</dbReference>
<gene>
    <name evidence="17" type="primary">Dwil\GK20899</name>
    <name evidence="17" type="ORF">Dwil_GK20899</name>
</gene>
<dbReference type="KEGG" id="dwi:6638296"/>
<evidence type="ECO:0000256" key="5">
    <source>
        <dbReference type="ARBA" id="ARBA00022630"/>
    </source>
</evidence>
<dbReference type="Pfam" id="PF01756">
    <property type="entry name" value="ACOX"/>
    <property type="match status" value="1"/>
</dbReference>
<feature type="binding site" evidence="13">
    <location>
        <position position="195"/>
    </location>
    <ligand>
        <name>FAD</name>
        <dbReference type="ChEBI" id="CHEBI:57692"/>
    </ligand>
</feature>
<feature type="domain" description="Acyl-coenzyme A oxidase N-terminal" evidence="15">
    <location>
        <begin position="24"/>
        <end position="149"/>
    </location>
</feature>
<dbReference type="OMA" id="NHGVHCF"/>
<evidence type="ECO:0000256" key="4">
    <source>
        <dbReference type="ARBA" id="ARBA00006288"/>
    </source>
</evidence>
<dbReference type="FunFam" id="1.20.140.10:FF:000013">
    <property type="entry name" value="Acyl-coenzyme A oxidase"/>
    <property type="match status" value="1"/>
</dbReference>
<dbReference type="PhylomeDB" id="B4MJU9"/>
<dbReference type="InterPro" id="IPR055060">
    <property type="entry name" value="ACOX_C_alpha1"/>
</dbReference>
<evidence type="ECO:0000313" key="18">
    <source>
        <dbReference type="Proteomes" id="UP000007798"/>
    </source>
</evidence>
<dbReference type="OrthoDB" id="538336at2759"/>
<dbReference type="FunFam" id="2.40.110.10:FF:000003">
    <property type="entry name" value="Acyl-coenzyme A oxidase"/>
    <property type="match status" value="1"/>
</dbReference>
<evidence type="ECO:0000256" key="1">
    <source>
        <dbReference type="ARBA" id="ARBA00001974"/>
    </source>
</evidence>
<dbReference type="AlphaFoldDB" id="B4MJU9"/>
<dbReference type="GO" id="GO:0005504">
    <property type="term" value="F:fatty acid binding"/>
    <property type="evidence" value="ECO:0007669"/>
    <property type="project" value="TreeGrafter"/>
</dbReference>
<evidence type="ECO:0000256" key="12">
    <source>
        <dbReference type="PIRSR" id="PIRSR000168-1"/>
    </source>
</evidence>
<dbReference type="InterPro" id="IPR012258">
    <property type="entry name" value="Acyl-CoA_oxidase"/>
</dbReference>
<sequence>MSSVIPKTVNPDLQKERDAASFKTEEFAAWWAGGEEKLKFNRDIRTYLSKDFDLNELGQLWYKAHEDIFEASTKSAIDLAKKLRVLQEERNPGGNDYWPGLFDTPVTWGLIPGGNPFGVMYVMLVNALKAQCTDEQYEEFGSRIEKFQATGTYAQTELGHGTFLRGLEMRADYDPKTDEFVLNTPKITSYKWWPGGLGHSSNHCMVMAQLYIDNKSKGPHMFYVQVRDEETHEPLPGIHIGDIGKKMGFHGVNNGFLGMKNVRIPRTRMLMRHAQVHEGGKYVKSPANVLTYYAMVRTRCVVARNNALMLAAAATISTRYSSVRRQSPINPNEPEPQIIDHVTQQLKLFPEIAASVAYRLAGDYLWQLYDVTLEDINNGKYQRLPELHSLSCALKVLCSADSTSGVERLRLACGGHGYLSASNLCHIYGNATAACTYEGENTVLLLQIGRFLMKSWRASLSGATLAPTVSYLTEVQKNPEFGAWTGSWENLVKAMQYAAANKTRTAFKSLSKRLSVGQTEEEAANHTGIEFTQAAELHGRAFVFGSFVAEVTGPNAKKRSASLNRILELLLELYLVNETLKQLGHLLQFINLTDTDLSQLQDRLEHTLTKLRPEAVAIVDGFDFSDIQLNSALGSYDGNAYERIFDSALKNPLNQKSVPKSFHSYLKPFVKSNI</sequence>
<keyword evidence="6 11" id="KW-0274">FAD</keyword>
<dbReference type="Pfam" id="PF22924">
    <property type="entry name" value="ACOX_C_alpha1"/>
    <property type="match status" value="1"/>
</dbReference>
<dbReference type="Proteomes" id="UP000007798">
    <property type="component" value="Unassembled WGS sequence"/>
</dbReference>
<dbReference type="Pfam" id="PF14749">
    <property type="entry name" value="Acyl-CoA_ox_N"/>
    <property type="match status" value="1"/>
</dbReference>
<dbReference type="SUPFAM" id="SSF47203">
    <property type="entry name" value="Acyl-CoA dehydrogenase C-terminal domain-like"/>
    <property type="match status" value="2"/>
</dbReference>
<accession>B4MJU9</accession>
<evidence type="ECO:0000256" key="10">
    <source>
        <dbReference type="ARBA" id="ARBA00023140"/>
    </source>
</evidence>